<reference evidence="1 2" key="1">
    <citation type="submission" date="2009-02" db="EMBL/GenBank/DDBJ databases">
        <title>Vibrio splendidus str. LGP32 complete genome.</title>
        <authorList>
            <person name="Mazel D."/>
            <person name="Le Roux F."/>
        </authorList>
    </citation>
    <scope>NUCLEOTIDE SEQUENCE [LARGE SCALE GENOMIC DNA]</scope>
    <source>
        <strain evidence="1 2">LGP32</strain>
    </source>
</reference>
<dbReference type="PANTHER" id="PTHR35370:SF1">
    <property type="entry name" value="TYPE VI SECRETION SYSTEM COMPONENT TSSF1"/>
    <property type="match status" value="1"/>
</dbReference>
<protein>
    <submittedName>
        <fullName evidence="1">Type VI secretion system VasA</fullName>
    </submittedName>
</protein>
<dbReference type="Pfam" id="PF05947">
    <property type="entry name" value="T6SS_TssF"/>
    <property type="match status" value="1"/>
</dbReference>
<dbReference type="PANTHER" id="PTHR35370">
    <property type="entry name" value="CYTOPLASMIC PROTEIN-RELATED-RELATED"/>
    <property type="match status" value="1"/>
</dbReference>
<evidence type="ECO:0000313" key="2">
    <source>
        <dbReference type="Proteomes" id="UP000009100"/>
    </source>
</evidence>
<accession>B7VTT1</accession>
<organism evidence="1 2">
    <name type="scientific">Vibrio atlanticus (strain LGP32)</name>
    <name type="common">Vibrio splendidus (strain Mel32)</name>
    <dbReference type="NCBI Taxonomy" id="575788"/>
    <lineage>
        <taxon>Bacteria</taxon>
        <taxon>Pseudomonadati</taxon>
        <taxon>Pseudomonadota</taxon>
        <taxon>Gammaproteobacteria</taxon>
        <taxon>Vibrionales</taxon>
        <taxon>Vibrionaceae</taxon>
        <taxon>Vibrio</taxon>
    </lineage>
</organism>
<name>B7VTT1_VIBA3</name>
<dbReference type="NCBIfam" id="TIGR03359">
    <property type="entry name" value="VI_chp_6"/>
    <property type="match status" value="1"/>
</dbReference>
<evidence type="ECO:0000313" key="1">
    <source>
        <dbReference type="EMBL" id="CAV26860.1"/>
    </source>
</evidence>
<sequence>MAFAEKSYITVGKFRCPLTSIWELTANLTFSRCPLSNSKYFQDELTYLRESGSEFAKYNPKLTNFLSEGTFDPDVERLLEGFAFLTGRIREKIDDELPELTQSLMTLLWPHYMRSIPSLCISELTPHLGSVTEKTVVRRGAEMASEQVEGTQCLFRTCYDVELFPLQITSIEQSNSRTSSSVDVTLATEHGLELSRIGLDKLRFHLHGEIHITRILFLWIFRYLDYVELDVGGAYKRKLGPEFVKPVGYQDDEAILPYSENSFAGYRLLQEYFSLPEKFMFFDVTGLEWLKGVPQKSTVNLKFHFKRALPAEVVLKDKHLRLHCTPAVNLFEKDGDPIRLEHRRNEYKVRPQSSNQDHYEVYSIDQVESWSKNERRRKPLIEFESFEHQINQRDKRDFYKSKVSERVSGRGLERFISFHTHNGDIADLGSETVLMKLQCSNSDLSERLSVGDVIYTTHKSPTYATFSNITKPTQSVSPQVNGELQWQLIANMSLNYLSLSNIDVLKVLLSTYDFHSRVDRQAHRASLHRLDGIISSEMKPIDRVFRGVSVRGNQLKLMMNSSFFVNEGDMFLMANVLNEFIRLYSSVNSFTELEVYDEQRGESYHWASLTGQQTIL</sequence>
<dbReference type="eggNOG" id="COG3519">
    <property type="taxonomic scope" value="Bacteria"/>
</dbReference>
<dbReference type="HOGENOM" id="CLU_028593_2_1_6"/>
<dbReference type="EMBL" id="FM954973">
    <property type="protein sequence ID" value="CAV26860.1"/>
    <property type="molecule type" value="Genomic_DNA"/>
</dbReference>
<dbReference type="PIRSF" id="PIRSF028304">
    <property type="entry name" value="UCP028304"/>
    <property type="match status" value="1"/>
</dbReference>
<dbReference type="InterPro" id="IPR010272">
    <property type="entry name" value="T6SS_TssF"/>
</dbReference>
<proteinExistence type="predicted"/>
<gene>
    <name evidence="1" type="primary">vasA</name>
    <name evidence="1" type="ordered locus">VS_II0994</name>
</gene>
<dbReference type="Proteomes" id="UP000009100">
    <property type="component" value="Chromosome 2"/>
</dbReference>
<dbReference type="AlphaFoldDB" id="B7VTT1"/>
<dbReference type="KEGG" id="vsp:VS_II0994"/>
<dbReference type="STRING" id="575788.VS_II0994"/>